<reference evidence="2" key="2">
    <citation type="journal article" date="2021" name="PeerJ">
        <title>Extensive microbial diversity within the chicken gut microbiome revealed by metagenomics and culture.</title>
        <authorList>
            <person name="Gilroy R."/>
            <person name="Ravi A."/>
            <person name="Getino M."/>
            <person name="Pursley I."/>
            <person name="Horton D.L."/>
            <person name="Alikhan N.F."/>
            <person name="Baker D."/>
            <person name="Gharbi K."/>
            <person name="Hall N."/>
            <person name="Watson M."/>
            <person name="Adriaenssens E.M."/>
            <person name="Foster-Nyarko E."/>
            <person name="Jarju S."/>
            <person name="Secka A."/>
            <person name="Antonio M."/>
            <person name="Oren A."/>
            <person name="Chaudhuri R.R."/>
            <person name="La Ragione R."/>
            <person name="Hildebrand F."/>
            <person name="Pallen M.J."/>
        </authorList>
    </citation>
    <scope>NUCLEOTIDE SEQUENCE</scope>
    <source>
        <strain evidence="2">CHK189-12415</strain>
    </source>
</reference>
<sequence>MTFFGQCLFTYLGILCLTGFALCGLDKWKAQHSRWRVPERVLFGVSFLGGGLGFFIGMRLFRHKTRHLSFNILIPLSIALWAAILVVLQLKWSLILA</sequence>
<feature type="transmembrane region" description="Helical" evidence="1">
    <location>
        <begin position="42"/>
        <end position="61"/>
    </location>
</feature>
<name>A0A9D1DXT7_9FIRM</name>
<proteinExistence type="predicted"/>
<dbReference type="InterPro" id="IPR010718">
    <property type="entry name" value="DUF1294"/>
</dbReference>
<reference evidence="2" key="1">
    <citation type="submission" date="2020-10" db="EMBL/GenBank/DDBJ databases">
        <authorList>
            <person name="Gilroy R."/>
        </authorList>
    </citation>
    <scope>NUCLEOTIDE SEQUENCE</scope>
    <source>
        <strain evidence="2">CHK189-12415</strain>
    </source>
</reference>
<keyword evidence="1" id="KW-0812">Transmembrane</keyword>
<keyword evidence="1" id="KW-0472">Membrane</keyword>
<keyword evidence="1" id="KW-1133">Transmembrane helix</keyword>
<gene>
    <name evidence="2" type="ORF">IAB37_06330</name>
</gene>
<evidence type="ECO:0000256" key="1">
    <source>
        <dbReference type="SAM" id="Phobius"/>
    </source>
</evidence>
<evidence type="ECO:0000313" key="2">
    <source>
        <dbReference type="EMBL" id="HIR61170.1"/>
    </source>
</evidence>
<dbReference type="Pfam" id="PF06961">
    <property type="entry name" value="DUF1294"/>
    <property type="match status" value="1"/>
</dbReference>
<comment type="caution">
    <text evidence="2">The sequence shown here is derived from an EMBL/GenBank/DDBJ whole genome shotgun (WGS) entry which is preliminary data.</text>
</comment>
<dbReference type="AlphaFoldDB" id="A0A9D1DXT7"/>
<dbReference type="Proteomes" id="UP000824241">
    <property type="component" value="Unassembled WGS sequence"/>
</dbReference>
<feature type="transmembrane region" description="Helical" evidence="1">
    <location>
        <begin position="68"/>
        <end position="90"/>
    </location>
</feature>
<accession>A0A9D1DXT7</accession>
<protein>
    <submittedName>
        <fullName evidence="2">DUF1294 domain-containing protein</fullName>
    </submittedName>
</protein>
<organism evidence="2 3">
    <name type="scientific">Candidatus Faecivivens stercoravium</name>
    <dbReference type="NCBI Taxonomy" id="2840803"/>
    <lineage>
        <taxon>Bacteria</taxon>
        <taxon>Bacillati</taxon>
        <taxon>Bacillota</taxon>
        <taxon>Clostridia</taxon>
        <taxon>Eubacteriales</taxon>
        <taxon>Oscillospiraceae</taxon>
        <taxon>Oscillospiraceae incertae sedis</taxon>
        <taxon>Candidatus Faecivivens</taxon>
    </lineage>
</organism>
<dbReference type="EMBL" id="DVHA01000200">
    <property type="protein sequence ID" value="HIR61170.1"/>
    <property type="molecule type" value="Genomic_DNA"/>
</dbReference>
<evidence type="ECO:0000313" key="3">
    <source>
        <dbReference type="Proteomes" id="UP000824241"/>
    </source>
</evidence>